<dbReference type="InterPro" id="IPR050645">
    <property type="entry name" value="Histidine_acid_phosphatase"/>
</dbReference>
<sequence>MFAVILLLQALSLRLSTSNEKIIPTPSRPKLLQIFLLSRHGDRSPIHILPNDPYKEHWVQGYGQLTTYGAEQHTALGRFIRTSYSTFISPTFHKDEAFFRSSGMDRTLMSANSFIRGLYPQQLSDISPPVYSIPIKHDHLLKMSSDCPKFHKIYLELMNSKEVSRSIEAFEETINVLRKEYAELFPTDPSPADRIRASWKICDALSIWAAHQLSSRPSWLTDNVVEQCGRMLDFKHRIRFSTPSLTRFRGGPLIAHLLHLARTRANLEQRTASGGRSPLVPPFISDLVENITYRQQLVAYFAHDSTLAAVMSHLKIFNGRKPPLASCLIIELHQTAKPISSDIADDEEFFVRFLYRNETEPTDTRIHSVWPAACGPFTAAVHSDYLCSLKRLESSLVSTYSIDMVSECGTPTKQLLLNVSEDCYYPQLGFLFLLQFGFLIYAIRRVGNPVGFLSTILFLFR</sequence>
<accession>A0A8S9YVF9</accession>
<dbReference type="AlphaFoldDB" id="A0A8S9YVF9"/>
<dbReference type="InterPro" id="IPR000560">
    <property type="entry name" value="His_Pase_clade-2"/>
</dbReference>
<evidence type="ECO:0000256" key="6">
    <source>
        <dbReference type="ARBA" id="ARBA00023157"/>
    </source>
</evidence>
<dbReference type="CDD" id="cd07061">
    <property type="entry name" value="HP_HAP_like"/>
    <property type="match status" value="1"/>
</dbReference>
<reference evidence="9" key="1">
    <citation type="submission" date="2019-07" db="EMBL/GenBank/DDBJ databases">
        <title>Annotation for the trematode Paragonimus miyazaki's.</title>
        <authorList>
            <person name="Choi Y.-J."/>
        </authorList>
    </citation>
    <scope>NUCLEOTIDE SEQUENCE</scope>
    <source>
        <strain evidence="9">Japan</strain>
    </source>
</reference>
<evidence type="ECO:0000256" key="1">
    <source>
        <dbReference type="ARBA" id="ARBA00000032"/>
    </source>
</evidence>
<evidence type="ECO:0000256" key="2">
    <source>
        <dbReference type="ARBA" id="ARBA00005375"/>
    </source>
</evidence>
<evidence type="ECO:0000256" key="5">
    <source>
        <dbReference type="ARBA" id="ARBA00022801"/>
    </source>
</evidence>
<dbReference type="OrthoDB" id="5821688at2759"/>
<name>A0A8S9YVF9_9TREM</name>
<keyword evidence="7" id="KW-0325">Glycoprotein</keyword>
<dbReference type="EC" id="3.1.3.2" evidence="3"/>
<evidence type="ECO:0000256" key="8">
    <source>
        <dbReference type="SAM" id="SignalP"/>
    </source>
</evidence>
<evidence type="ECO:0000256" key="3">
    <source>
        <dbReference type="ARBA" id="ARBA00012646"/>
    </source>
</evidence>
<keyword evidence="4 8" id="KW-0732">Signal</keyword>
<comment type="catalytic activity">
    <reaction evidence="1">
        <text>a phosphate monoester + H2O = an alcohol + phosphate</text>
        <dbReference type="Rhea" id="RHEA:15017"/>
        <dbReference type="ChEBI" id="CHEBI:15377"/>
        <dbReference type="ChEBI" id="CHEBI:30879"/>
        <dbReference type="ChEBI" id="CHEBI:43474"/>
        <dbReference type="ChEBI" id="CHEBI:67140"/>
        <dbReference type="EC" id="3.1.3.2"/>
    </reaction>
</comment>
<dbReference type="InterPro" id="IPR033379">
    <property type="entry name" value="Acid_Pase_AS"/>
</dbReference>
<dbReference type="Pfam" id="PF00328">
    <property type="entry name" value="His_Phos_2"/>
    <property type="match status" value="1"/>
</dbReference>
<keyword evidence="6" id="KW-1015">Disulfide bond</keyword>
<keyword evidence="10" id="KW-1185">Reference proteome</keyword>
<dbReference type="SUPFAM" id="SSF53254">
    <property type="entry name" value="Phosphoglycerate mutase-like"/>
    <property type="match status" value="1"/>
</dbReference>
<dbReference type="InterPro" id="IPR029033">
    <property type="entry name" value="His_PPase_superfam"/>
</dbReference>
<evidence type="ECO:0000256" key="7">
    <source>
        <dbReference type="ARBA" id="ARBA00023180"/>
    </source>
</evidence>
<comment type="caution">
    <text evidence="9">The sequence shown here is derived from an EMBL/GenBank/DDBJ whole genome shotgun (WGS) entry which is preliminary data.</text>
</comment>
<feature type="chain" id="PRO_5035832373" description="acid phosphatase" evidence="8">
    <location>
        <begin position="19"/>
        <end position="461"/>
    </location>
</feature>
<dbReference type="PANTHER" id="PTHR11567:SF211">
    <property type="entry name" value="PROSTATIC ACID PHOSPHATASE"/>
    <property type="match status" value="1"/>
</dbReference>
<organism evidence="9 10">
    <name type="scientific">Paragonimus skrjabini miyazakii</name>
    <dbReference type="NCBI Taxonomy" id="59628"/>
    <lineage>
        <taxon>Eukaryota</taxon>
        <taxon>Metazoa</taxon>
        <taxon>Spiralia</taxon>
        <taxon>Lophotrochozoa</taxon>
        <taxon>Platyhelminthes</taxon>
        <taxon>Trematoda</taxon>
        <taxon>Digenea</taxon>
        <taxon>Plagiorchiida</taxon>
        <taxon>Troglotremata</taxon>
        <taxon>Troglotrematidae</taxon>
        <taxon>Paragonimus</taxon>
    </lineage>
</organism>
<dbReference type="GO" id="GO:0003993">
    <property type="term" value="F:acid phosphatase activity"/>
    <property type="evidence" value="ECO:0007669"/>
    <property type="project" value="UniProtKB-EC"/>
</dbReference>
<dbReference type="PANTHER" id="PTHR11567">
    <property type="entry name" value="ACID PHOSPHATASE-RELATED"/>
    <property type="match status" value="1"/>
</dbReference>
<proteinExistence type="inferred from homology"/>
<gene>
    <name evidence="9" type="ORF">EG68_06191</name>
</gene>
<protein>
    <recommendedName>
        <fullName evidence="3">acid phosphatase</fullName>
        <ecNumber evidence="3">3.1.3.2</ecNumber>
    </recommendedName>
</protein>
<comment type="similarity">
    <text evidence="2">Belongs to the histidine acid phosphatase family.</text>
</comment>
<evidence type="ECO:0000256" key="4">
    <source>
        <dbReference type="ARBA" id="ARBA00022729"/>
    </source>
</evidence>
<evidence type="ECO:0000313" key="9">
    <source>
        <dbReference type="EMBL" id="KAF7256981.1"/>
    </source>
</evidence>
<dbReference type="Proteomes" id="UP000822476">
    <property type="component" value="Unassembled WGS sequence"/>
</dbReference>
<dbReference type="EMBL" id="JTDE01002720">
    <property type="protein sequence ID" value="KAF7256981.1"/>
    <property type="molecule type" value="Genomic_DNA"/>
</dbReference>
<dbReference type="Gene3D" id="3.40.50.1240">
    <property type="entry name" value="Phosphoglycerate mutase-like"/>
    <property type="match status" value="1"/>
</dbReference>
<evidence type="ECO:0000313" key="10">
    <source>
        <dbReference type="Proteomes" id="UP000822476"/>
    </source>
</evidence>
<keyword evidence="5" id="KW-0378">Hydrolase</keyword>
<feature type="signal peptide" evidence="8">
    <location>
        <begin position="1"/>
        <end position="18"/>
    </location>
</feature>
<dbReference type="PROSITE" id="PS00616">
    <property type="entry name" value="HIS_ACID_PHOSPHAT_1"/>
    <property type="match status" value="1"/>
</dbReference>